<dbReference type="AlphaFoldDB" id="A0A9P6DTJ4"/>
<dbReference type="OrthoDB" id="3268389at2759"/>
<dbReference type="Proteomes" id="UP000886523">
    <property type="component" value="Unassembled WGS sequence"/>
</dbReference>
<gene>
    <name evidence="1" type="ORF">BS47DRAFT_1365066</name>
</gene>
<comment type="caution">
    <text evidence="1">The sequence shown here is derived from an EMBL/GenBank/DDBJ whole genome shotgun (WGS) entry which is preliminary data.</text>
</comment>
<evidence type="ECO:0000313" key="1">
    <source>
        <dbReference type="EMBL" id="KAF9509680.1"/>
    </source>
</evidence>
<reference evidence="1" key="1">
    <citation type="journal article" date="2020" name="Nat. Commun.">
        <title>Large-scale genome sequencing of mycorrhizal fungi provides insights into the early evolution of symbiotic traits.</title>
        <authorList>
            <person name="Miyauchi S."/>
            <person name="Kiss E."/>
            <person name="Kuo A."/>
            <person name="Drula E."/>
            <person name="Kohler A."/>
            <person name="Sanchez-Garcia M."/>
            <person name="Morin E."/>
            <person name="Andreopoulos B."/>
            <person name="Barry K.W."/>
            <person name="Bonito G."/>
            <person name="Buee M."/>
            <person name="Carver A."/>
            <person name="Chen C."/>
            <person name="Cichocki N."/>
            <person name="Clum A."/>
            <person name="Culley D."/>
            <person name="Crous P.W."/>
            <person name="Fauchery L."/>
            <person name="Girlanda M."/>
            <person name="Hayes R.D."/>
            <person name="Keri Z."/>
            <person name="LaButti K."/>
            <person name="Lipzen A."/>
            <person name="Lombard V."/>
            <person name="Magnuson J."/>
            <person name="Maillard F."/>
            <person name="Murat C."/>
            <person name="Nolan M."/>
            <person name="Ohm R.A."/>
            <person name="Pangilinan J."/>
            <person name="Pereira M.F."/>
            <person name="Perotto S."/>
            <person name="Peter M."/>
            <person name="Pfister S."/>
            <person name="Riley R."/>
            <person name="Sitrit Y."/>
            <person name="Stielow J.B."/>
            <person name="Szollosi G."/>
            <person name="Zifcakova L."/>
            <person name="Stursova M."/>
            <person name="Spatafora J.W."/>
            <person name="Tedersoo L."/>
            <person name="Vaario L.M."/>
            <person name="Yamada A."/>
            <person name="Yan M."/>
            <person name="Wang P."/>
            <person name="Xu J."/>
            <person name="Bruns T."/>
            <person name="Baldrian P."/>
            <person name="Vilgalys R."/>
            <person name="Dunand C."/>
            <person name="Henrissat B."/>
            <person name="Grigoriev I.V."/>
            <person name="Hibbett D."/>
            <person name="Nagy L.G."/>
            <person name="Martin F.M."/>
        </authorList>
    </citation>
    <scope>NUCLEOTIDE SEQUENCE</scope>
    <source>
        <strain evidence="1">UP504</strain>
    </source>
</reference>
<dbReference type="EMBL" id="MU129030">
    <property type="protein sequence ID" value="KAF9509680.1"/>
    <property type="molecule type" value="Genomic_DNA"/>
</dbReference>
<organism evidence="1 2">
    <name type="scientific">Hydnum rufescens UP504</name>
    <dbReference type="NCBI Taxonomy" id="1448309"/>
    <lineage>
        <taxon>Eukaryota</taxon>
        <taxon>Fungi</taxon>
        <taxon>Dikarya</taxon>
        <taxon>Basidiomycota</taxon>
        <taxon>Agaricomycotina</taxon>
        <taxon>Agaricomycetes</taxon>
        <taxon>Cantharellales</taxon>
        <taxon>Hydnaceae</taxon>
        <taxon>Hydnum</taxon>
    </lineage>
</organism>
<proteinExistence type="predicted"/>
<keyword evidence="2" id="KW-1185">Reference proteome</keyword>
<name>A0A9P6DTJ4_9AGAM</name>
<protein>
    <submittedName>
        <fullName evidence="1">Uncharacterized protein</fullName>
    </submittedName>
</protein>
<evidence type="ECO:0000313" key="2">
    <source>
        <dbReference type="Proteomes" id="UP000886523"/>
    </source>
</evidence>
<accession>A0A9P6DTJ4</accession>
<sequence length="189" mass="20704">MTLEQAKRILSEDADLVQKMETAWTAKIFGNVIHHAMSEAWSPEYVGSCHSLLKNTIDDMMAIHYENTLDCGNTSIIQSSGTGKSRTVHEMANLVFTIPFNLRKAGSTGFPAADGAVREYLIHRPAKMSREELGDRFLRFFSGLFSAVEDALADFDSSPGLAKCWHQYLEAVPSPADSCRGGQGAASND</sequence>